<evidence type="ECO:0000313" key="7">
    <source>
        <dbReference type="EMBL" id="PSJ59594.1"/>
    </source>
</evidence>
<evidence type="ECO:0000256" key="4">
    <source>
        <dbReference type="ARBA" id="ARBA00022741"/>
    </source>
</evidence>
<dbReference type="Gene3D" id="3.40.50.300">
    <property type="entry name" value="P-loop containing nucleotide triphosphate hydrolases"/>
    <property type="match status" value="1"/>
</dbReference>
<dbReference type="SUPFAM" id="SSF52540">
    <property type="entry name" value="P-loop containing nucleoside triphosphate hydrolases"/>
    <property type="match status" value="1"/>
</dbReference>
<evidence type="ECO:0000256" key="5">
    <source>
        <dbReference type="ARBA" id="ARBA00022840"/>
    </source>
</evidence>
<evidence type="ECO:0000256" key="1">
    <source>
        <dbReference type="ARBA" id="ARBA00004417"/>
    </source>
</evidence>
<keyword evidence="5 7" id="KW-0067">ATP-binding</keyword>
<dbReference type="CDD" id="cd03257">
    <property type="entry name" value="ABC_NikE_OppD_transporters"/>
    <property type="match status" value="1"/>
</dbReference>
<dbReference type="Pfam" id="PF08352">
    <property type="entry name" value="oligo_HPY"/>
    <property type="match status" value="1"/>
</dbReference>
<dbReference type="PROSITE" id="PS00211">
    <property type="entry name" value="ABC_TRANSPORTER_1"/>
    <property type="match status" value="1"/>
</dbReference>
<accession>A0A2P7SAR8</accession>
<keyword evidence="4" id="KW-0547">Nucleotide-binding</keyword>
<dbReference type="AlphaFoldDB" id="A0A2P7SAR8"/>
<dbReference type="InterPro" id="IPR050319">
    <property type="entry name" value="ABC_transp_ATP-bind"/>
</dbReference>
<reference evidence="7 8" key="1">
    <citation type="submission" date="2018-03" db="EMBL/GenBank/DDBJ databases">
        <title>The draft genome of Mesorhizobium sp. 6GN-30.</title>
        <authorList>
            <person name="Liu L."/>
            <person name="Li L."/>
            <person name="Wang T."/>
            <person name="Zhang X."/>
            <person name="Liang L."/>
        </authorList>
    </citation>
    <scope>NUCLEOTIDE SEQUENCE [LARGE SCALE GENOMIC DNA]</scope>
    <source>
        <strain evidence="7 8">6GN30</strain>
    </source>
</reference>
<evidence type="ECO:0000313" key="8">
    <source>
        <dbReference type="Proteomes" id="UP000241229"/>
    </source>
</evidence>
<sequence length="277" mass="30152">MREPSRVTRPLLSLRSVSKTFTTAGRMVRAVDDVSFDVAKGECLAIVGESGSGKSTVAHMILGIYPQSAGEILLDGSLLPARRALIHRRAIQLVQQNPLSSLNPKRSIGASLRLALDVHGIGERSARWDRVGQLLEEVGLPADFRSRAPSTLSGGQRQRVAIARALACQSELVVLDEPTSALDVLVQARVLKLLNELRAQRGLTYVFITHDLSVVRNVATRVAVFEKGRLVELSPTETVFTNPKHPYTRRLIGAVPVVTAQEAELRGRLMEKSNASA</sequence>
<evidence type="ECO:0000256" key="2">
    <source>
        <dbReference type="ARBA" id="ARBA00005417"/>
    </source>
</evidence>
<comment type="similarity">
    <text evidence="2">Belongs to the ABC transporter superfamily.</text>
</comment>
<dbReference type="InterPro" id="IPR017871">
    <property type="entry name" value="ABC_transporter-like_CS"/>
</dbReference>
<comment type="caution">
    <text evidence="7">The sequence shown here is derived from an EMBL/GenBank/DDBJ whole genome shotgun (WGS) entry which is preliminary data.</text>
</comment>
<dbReference type="GO" id="GO:0055085">
    <property type="term" value="P:transmembrane transport"/>
    <property type="evidence" value="ECO:0007669"/>
    <property type="project" value="UniProtKB-ARBA"/>
</dbReference>
<feature type="domain" description="ABC transporter" evidence="6">
    <location>
        <begin position="12"/>
        <end position="252"/>
    </location>
</feature>
<dbReference type="GO" id="GO:0015833">
    <property type="term" value="P:peptide transport"/>
    <property type="evidence" value="ECO:0007669"/>
    <property type="project" value="InterPro"/>
</dbReference>
<organism evidence="7 8">
    <name type="scientific">Kumtagia ephedrae</name>
    <dbReference type="NCBI Taxonomy" id="2116701"/>
    <lineage>
        <taxon>Bacteria</taxon>
        <taxon>Pseudomonadati</taxon>
        <taxon>Pseudomonadota</taxon>
        <taxon>Alphaproteobacteria</taxon>
        <taxon>Hyphomicrobiales</taxon>
        <taxon>Phyllobacteriaceae</taxon>
        <taxon>Kumtagia</taxon>
    </lineage>
</organism>
<dbReference type="InterPro" id="IPR003439">
    <property type="entry name" value="ABC_transporter-like_ATP-bd"/>
</dbReference>
<dbReference type="PROSITE" id="PS50893">
    <property type="entry name" value="ABC_TRANSPORTER_2"/>
    <property type="match status" value="1"/>
</dbReference>
<proteinExistence type="inferred from homology"/>
<dbReference type="SMART" id="SM00382">
    <property type="entry name" value="AAA"/>
    <property type="match status" value="1"/>
</dbReference>
<dbReference type="PANTHER" id="PTHR43776:SF7">
    <property type="entry name" value="D,D-DIPEPTIDE TRANSPORT ATP-BINDING PROTEIN DDPF-RELATED"/>
    <property type="match status" value="1"/>
</dbReference>
<keyword evidence="8" id="KW-1185">Reference proteome</keyword>
<dbReference type="GO" id="GO:0005886">
    <property type="term" value="C:plasma membrane"/>
    <property type="evidence" value="ECO:0007669"/>
    <property type="project" value="UniProtKB-SubCell"/>
</dbReference>
<dbReference type="PANTHER" id="PTHR43776">
    <property type="entry name" value="TRANSPORT ATP-BINDING PROTEIN"/>
    <property type="match status" value="1"/>
</dbReference>
<name>A0A2P7SAR8_9HYPH</name>
<dbReference type="InterPro" id="IPR003593">
    <property type="entry name" value="AAA+_ATPase"/>
</dbReference>
<gene>
    <name evidence="7" type="ORF">C7I84_13265</name>
</gene>
<dbReference type="InterPro" id="IPR027417">
    <property type="entry name" value="P-loop_NTPase"/>
</dbReference>
<dbReference type="Pfam" id="PF00005">
    <property type="entry name" value="ABC_tran"/>
    <property type="match status" value="1"/>
</dbReference>
<evidence type="ECO:0000259" key="6">
    <source>
        <dbReference type="PROSITE" id="PS50893"/>
    </source>
</evidence>
<dbReference type="EMBL" id="PXYK01000011">
    <property type="protein sequence ID" value="PSJ59594.1"/>
    <property type="molecule type" value="Genomic_DNA"/>
</dbReference>
<keyword evidence="3" id="KW-0813">Transport</keyword>
<dbReference type="InterPro" id="IPR013563">
    <property type="entry name" value="Oligopep_ABC_C"/>
</dbReference>
<dbReference type="GO" id="GO:0005524">
    <property type="term" value="F:ATP binding"/>
    <property type="evidence" value="ECO:0007669"/>
    <property type="project" value="UniProtKB-KW"/>
</dbReference>
<evidence type="ECO:0000256" key="3">
    <source>
        <dbReference type="ARBA" id="ARBA00022448"/>
    </source>
</evidence>
<dbReference type="Proteomes" id="UP000241229">
    <property type="component" value="Unassembled WGS sequence"/>
</dbReference>
<dbReference type="OrthoDB" id="7833162at2"/>
<protein>
    <submittedName>
        <fullName evidence="7">ABC transporter ATP-binding protein</fullName>
    </submittedName>
</protein>
<dbReference type="GO" id="GO:0016887">
    <property type="term" value="F:ATP hydrolysis activity"/>
    <property type="evidence" value="ECO:0007669"/>
    <property type="project" value="InterPro"/>
</dbReference>
<comment type="subcellular location">
    <subcellularLocation>
        <location evidence="1">Cell inner membrane</location>
        <topology evidence="1">Peripheral membrane protein</topology>
    </subcellularLocation>
</comment>